<proteinExistence type="predicted"/>
<dbReference type="EMBL" id="VSRR010096072">
    <property type="protein sequence ID" value="MPC93788.1"/>
    <property type="molecule type" value="Genomic_DNA"/>
</dbReference>
<gene>
    <name evidence="1" type="ORF">E2C01_088929</name>
</gene>
<dbReference type="Proteomes" id="UP000324222">
    <property type="component" value="Unassembled WGS sequence"/>
</dbReference>
<organism evidence="1 2">
    <name type="scientific">Portunus trituberculatus</name>
    <name type="common">Swimming crab</name>
    <name type="synonym">Neptunus trituberculatus</name>
    <dbReference type="NCBI Taxonomy" id="210409"/>
    <lineage>
        <taxon>Eukaryota</taxon>
        <taxon>Metazoa</taxon>
        <taxon>Ecdysozoa</taxon>
        <taxon>Arthropoda</taxon>
        <taxon>Crustacea</taxon>
        <taxon>Multicrustacea</taxon>
        <taxon>Malacostraca</taxon>
        <taxon>Eumalacostraca</taxon>
        <taxon>Eucarida</taxon>
        <taxon>Decapoda</taxon>
        <taxon>Pleocyemata</taxon>
        <taxon>Brachyura</taxon>
        <taxon>Eubrachyura</taxon>
        <taxon>Portunoidea</taxon>
        <taxon>Portunidae</taxon>
        <taxon>Portuninae</taxon>
        <taxon>Portunus</taxon>
    </lineage>
</organism>
<evidence type="ECO:0000313" key="1">
    <source>
        <dbReference type="EMBL" id="MPC93788.1"/>
    </source>
</evidence>
<keyword evidence="2" id="KW-1185">Reference proteome</keyword>
<sequence>MRDRQNLLPDDWDALHEPPPRLQLKPDGHFHAAKCPREIGLNRGVNGLKETASLNTRKCSVAPLFLVLQVTRAGELGGA</sequence>
<dbReference type="AlphaFoldDB" id="A0A5B7JL57"/>
<reference evidence="1 2" key="1">
    <citation type="submission" date="2019-05" db="EMBL/GenBank/DDBJ databases">
        <title>Another draft genome of Portunus trituberculatus and its Hox gene families provides insights of decapod evolution.</title>
        <authorList>
            <person name="Jeong J.-H."/>
            <person name="Song I."/>
            <person name="Kim S."/>
            <person name="Choi T."/>
            <person name="Kim D."/>
            <person name="Ryu S."/>
            <person name="Kim W."/>
        </authorList>
    </citation>
    <scope>NUCLEOTIDE SEQUENCE [LARGE SCALE GENOMIC DNA]</scope>
    <source>
        <tissue evidence="1">Muscle</tissue>
    </source>
</reference>
<comment type="caution">
    <text evidence="1">The sequence shown here is derived from an EMBL/GenBank/DDBJ whole genome shotgun (WGS) entry which is preliminary data.</text>
</comment>
<accession>A0A5B7JL57</accession>
<evidence type="ECO:0000313" key="2">
    <source>
        <dbReference type="Proteomes" id="UP000324222"/>
    </source>
</evidence>
<name>A0A5B7JL57_PORTR</name>
<protein>
    <submittedName>
        <fullName evidence="1">Uncharacterized protein</fullName>
    </submittedName>
</protein>